<accession>A0A4Y3UKI3</accession>
<comment type="caution">
    <text evidence="1">The sequence shown here is derived from an EMBL/GenBank/DDBJ whole genome shotgun (WGS) entry which is preliminary data.</text>
</comment>
<reference evidence="1 2" key="1">
    <citation type="submission" date="2019-06" db="EMBL/GenBank/DDBJ databases">
        <title>Sequencing the genomes of 1000 actinobacteria strains.</title>
        <authorList>
            <person name="Klenk H.-P."/>
        </authorList>
    </citation>
    <scope>NUCLEOTIDE SEQUENCE [LARGE SCALE GENOMIC DNA]</scope>
    <source>
        <strain evidence="1 2">DSM 20427</strain>
    </source>
</reference>
<evidence type="ECO:0000313" key="1">
    <source>
        <dbReference type="EMBL" id="TQN00731.1"/>
    </source>
</evidence>
<name>A0A4Y3UKI3_9MICO</name>
<dbReference type="EMBL" id="VFPS01000001">
    <property type="protein sequence ID" value="TQN00731.1"/>
    <property type="molecule type" value="Genomic_DNA"/>
</dbReference>
<gene>
    <name evidence="1" type="ORF">FHX68_0849</name>
</gene>
<evidence type="ECO:0000313" key="2">
    <source>
        <dbReference type="Proteomes" id="UP000319804"/>
    </source>
</evidence>
<protein>
    <submittedName>
        <fullName evidence="1">Uncharacterized protein</fullName>
    </submittedName>
</protein>
<dbReference type="RefSeq" id="WP_141378974.1">
    <property type="nucleotide sequence ID" value="NZ_BJNA01000003.1"/>
</dbReference>
<keyword evidence="2" id="KW-1185">Reference proteome</keyword>
<dbReference type="AlphaFoldDB" id="A0A4Y3UKI3"/>
<proteinExistence type="predicted"/>
<sequence length="94" mass="10389">MTRFNRPTADADFARELRAAGLAQLRGALFYDNEQAAMFSDAETIALAKLHFEQRSGLSAALELNNWLDVSTAALTLHELQQGLQKLDHADMLA</sequence>
<dbReference type="Proteomes" id="UP000319804">
    <property type="component" value="Unassembled WGS sequence"/>
</dbReference>
<organism evidence="1 2">
    <name type="scientific">Microbacterium lacticum</name>
    <dbReference type="NCBI Taxonomy" id="33885"/>
    <lineage>
        <taxon>Bacteria</taxon>
        <taxon>Bacillati</taxon>
        <taxon>Actinomycetota</taxon>
        <taxon>Actinomycetes</taxon>
        <taxon>Micrococcales</taxon>
        <taxon>Microbacteriaceae</taxon>
        <taxon>Microbacterium</taxon>
    </lineage>
</organism>